<accession>A0AA36J1R2</accession>
<keyword evidence="5" id="KW-1185">Reference proteome</keyword>
<evidence type="ECO:0000313" key="4">
    <source>
        <dbReference type="EMBL" id="CAJ1396901.1"/>
    </source>
</evidence>
<protein>
    <submittedName>
        <fullName evidence="4">Uncharacterized protein</fullName>
    </submittedName>
</protein>
<comment type="caution">
    <text evidence="4">The sequence shown here is derived from an EMBL/GenBank/DDBJ whole genome shotgun (WGS) entry which is preliminary data.</text>
</comment>
<dbReference type="PROSITE" id="PS50297">
    <property type="entry name" value="ANK_REP_REGION"/>
    <property type="match status" value="1"/>
</dbReference>
<dbReference type="Gene3D" id="1.25.40.20">
    <property type="entry name" value="Ankyrin repeat-containing domain"/>
    <property type="match status" value="1"/>
</dbReference>
<name>A0AA36J1R2_9DINO</name>
<proteinExistence type="predicted"/>
<evidence type="ECO:0000256" key="2">
    <source>
        <dbReference type="ARBA" id="ARBA00023043"/>
    </source>
</evidence>
<dbReference type="InterPro" id="IPR002110">
    <property type="entry name" value="Ankyrin_rpt"/>
</dbReference>
<dbReference type="InterPro" id="IPR036770">
    <property type="entry name" value="Ankyrin_rpt-contain_sf"/>
</dbReference>
<dbReference type="PANTHER" id="PTHR24161:SF85">
    <property type="entry name" value="PALMITOYLTRANSFERASE HIP14"/>
    <property type="match status" value="1"/>
</dbReference>
<organism evidence="4 5">
    <name type="scientific">Effrenium voratum</name>
    <dbReference type="NCBI Taxonomy" id="2562239"/>
    <lineage>
        <taxon>Eukaryota</taxon>
        <taxon>Sar</taxon>
        <taxon>Alveolata</taxon>
        <taxon>Dinophyceae</taxon>
        <taxon>Suessiales</taxon>
        <taxon>Symbiodiniaceae</taxon>
        <taxon>Effrenium</taxon>
    </lineage>
</organism>
<keyword evidence="1" id="KW-0677">Repeat</keyword>
<dbReference type="Proteomes" id="UP001178507">
    <property type="component" value="Unassembled WGS sequence"/>
</dbReference>
<evidence type="ECO:0000313" key="5">
    <source>
        <dbReference type="Proteomes" id="UP001178507"/>
    </source>
</evidence>
<sequence length="164" mass="17261">MGLMSRGAFKDLFTEVLRYALIGEDLDCTDVSGQLFIFSALERCPDDVLSSVVDSYSTVSPSLFARNSAGSTPLLLAAGRGLSATTRTLLRLGANRAAVDDQGRTLLHESAAALLMPVLQSLPPEMVSQQLASQDASGNTPLHLALKAQKVDEATPPSEGWAGA</sequence>
<feature type="repeat" description="ANK" evidence="3">
    <location>
        <begin position="69"/>
        <end position="101"/>
    </location>
</feature>
<keyword evidence="2 3" id="KW-0040">ANK repeat</keyword>
<dbReference type="EMBL" id="CAUJNA010003247">
    <property type="protein sequence ID" value="CAJ1396901.1"/>
    <property type="molecule type" value="Genomic_DNA"/>
</dbReference>
<dbReference type="PROSITE" id="PS50088">
    <property type="entry name" value="ANK_REPEAT"/>
    <property type="match status" value="1"/>
</dbReference>
<gene>
    <name evidence="4" type="ORF">EVOR1521_LOCUS21029</name>
</gene>
<reference evidence="4" key="1">
    <citation type="submission" date="2023-08" db="EMBL/GenBank/DDBJ databases">
        <authorList>
            <person name="Chen Y."/>
            <person name="Shah S."/>
            <person name="Dougan E. K."/>
            <person name="Thang M."/>
            <person name="Chan C."/>
        </authorList>
    </citation>
    <scope>NUCLEOTIDE SEQUENCE</scope>
</reference>
<evidence type="ECO:0000256" key="3">
    <source>
        <dbReference type="PROSITE-ProRule" id="PRU00023"/>
    </source>
</evidence>
<dbReference type="AlphaFoldDB" id="A0AA36J1R2"/>
<dbReference type="PANTHER" id="PTHR24161">
    <property type="entry name" value="ANK_REP_REGION DOMAIN-CONTAINING PROTEIN-RELATED"/>
    <property type="match status" value="1"/>
</dbReference>
<dbReference type="SUPFAM" id="SSF48403">
    <property type="entry name" value="Ankyrin repeat"/>
    <property type="match status" value="1"/>
</dbReference>
<evidence type="ECO:0000256" key="1">
    <source>
        <dbReference type="ARBA" id="ARBA00022737"/>
    </source>
</evidence>
<dbReference type="Pfam" id="PF00023">
    <property type="entry name" value="Ank"/>
    <property type="match status" value="1"/>
</dbReference>